<sequence length="254" mass="28018">MDSKEKLPFVVRWRKALLSENGPEKPMTRYVLDVLSKYMQPDGTQCYPSTRSIARDSGLSERAVCEHLALGADAGWIVKTSRQAGGREWRSHLYIPIIPSGADSQLVPDSRGTDRESVTHDRGTDSHNSGALTLTPRGTDRGSVEVTKEVPKEVKTRARPDELPKSVTTELWSDFVDHRKALKKPMTDKAVSMMVSKLAKLEADGHSAADALSESIIQGWQGVFTPRFGDRTAGAAKPSQRRVSPSDHFIASYD</sequence>
<keyword evidence="3" id="KW-1185">Reference proteome</keyword>
<feature type="region of interest" description="Disordered" evidence="1">
    <location>
        <begin position="230"/>
        <end position="254"/>
    </location>
</feature>
<feature type="compositionally biased region" description="Basic and acidic residues" evidence="1">
    <location>
        <begin position="111"/>
        <end position="125"/>
    </location>
</feature>
<evidence type="ECO:0000313" key="3">
    <source>
        <dbReference type="Proteomes" id="UP000285310"/>
    </source>
</evidence>
<gene>
    <name evidence="2" type="ORF">SAJA_02080</name>
</gene>
<protein>
    <recommendedName>
        <fullName evidence="4">Helix-turn-helix domain-containing protein</fullName>
    </recommendedName>
</protein>
<dbReference type="Pfam" id="PF13730">
    <property type="entry name" value="HTH_36"/>
    <property type="match status" value="1"/>
</dbReference>
<proteinExistence type="predicted"/>
<feature type="compositionally biased region" description="Basic and acidic residues" evidence="1">
    <location>
        <begin position="138"/>
        <end position="149"/>
    </location>
</feature>
<dbReference type="RefSeq" id="WP_123656995.1">
    <property type="nucleotide sequence ID" value="NZ_AYKG01000003.1"/>
</dbReference>
<comment type="caution">
    <text evidence="2">The sequence shown here is derived from an EMBL/GenBank/DDBJ whole genome shotgun (WGS) entry which is preliminary data.</text>
</comment>
<accession>A0A423Q147</accession>
<dbReference type="EMBL" id="AYKG01000003">
    <property type="protein sequence ID" value="ROO31981.1"/>
    <property type="molecule type" value="Genomic_DNA"/>
</dbReference>
<evidence type="ECO:0000313" key="2">
    <source>
        <dbReference type="EMBL" id="ROO31981.1"/>
    </source>
</evidence>
<name>A0A423Q147_9GAMM</name>
<organism evidence="2 3">
    <name type="scientific">Salinisphaera japonica YTM-1</name>
    <dbReference type="NCBI Taxonomy" id="1209778"/>
    <lineage>
        <taxon>Bacteria</taxon>
        <taxon>Pseudomonadati</taxon>
        <taxon>Pseudomonadota</taxon>
        <taxon>Gammaproteobacteria</taxon>
        <taxon>Salinisphaerales</taxon>
        <taxon>Salinisphaeraceae</taxon>
        <taxon>Salinisphaera</taxon>
    </lineage>
</organism>
<evidence type="ECO:0000256" key="1">
    <source>
        <dbReference type="SAM" id="MobiDB-lite"/>
    </source>
</evidence>
<reference evidence="2 3" key="1">
    <citation type="submission" date="2013-10" db="EMBL/GenBank/DDBJ databases">
        <title>Salinisphaera japonica YTM-1 Genome Sequencing.</title>
        <authorList>
            <person name="Lai Q."/>
            <person name="Li C."/>
            <person name="Shao Z."/>
        </authorList>
    </citation>
    <scope>NUCLEOTIDE SEQUENCE [LARGE SCALE GENOMIC DNA]</scope>
    <source>
        <strain evidence="2 3">YTM-1</strain>
    </source>
</reference>
<dbReference type="AlphaFoldDB" id="A0A423Q147"/>
<feature type="region of interest" description="Disordered" evidence="1">
    <location>
        <begin position="104"/>
        <end position="149"/>
    </location>
</feature>
<dbReference type="OrthoDB" id="9151463at2"/>
<evidence type="ECO:0008006" key="4">
    <source>
        <dbReference type="Google" id="ProtNLM"/>
    </source>
</evidence>
<dbReference type="InParanoid" id="A0A423Q147"/>
<dbReference type="Proteomes" id="UP000285310">
    <property type="component" value="Unassembled WGS sequence"/>
</dbReference>